<dbReference type="GO" id="GO:0003923">
    <property type="term" value="F:GPI-anchor transamidase activity"/>
    <property type="evidence" value="ECO:0007669"/>
    <property type="project" value="InterPro"/>
</dbReference>
<dbReference type="GO" id="GO:0016255">
    <property type="term" value="P:attachment of GPI anchor to protein"/>
    <property type="evidence" value="ECO:0007669"/>
    <property type="project" value="InterPro"/>
</dbReference>
<reference evidence="2 3" key="1">
    <citation type="journal article" date="2016" name="Mol. Biol. Evol.">
        <title>Comparative Genomics of Early-Diverging Mushroom-Forming Fungi Provides Insights into the Origins of Lignocellulose Decay Capabilities.</title>
        <authorList>
            <person name="Nagy L.G."/>
            <person name="Riley R."/>
            <person name="Tritt A."/>
            <person name="Adam C."/>
            <person name="Daum C."/>
            <person name="Floudas D."/>
            <person name="Sun H."/>
            <person name="Yadav J.S."/>
            <person name="Pangilinan J."/>
            <person name="Larsson K.H."/>
            <person name="Matsuura K."/>
            <person name="Barry K."/>
            <person name="Labutti K."/>
            <person name="Kuo R."/>
            <person name="Ohm R.A."/>
            <person name="Bhattacharya S.S."/>
            <person name="Shirouzu T."/>
            <person name="Yoshinaga Y."/>
            <person name="Martin F.M."/>
            <person name="Grigoriev I.V."/>
            <person name="Hibbett D.S."/>
        </authorList>
    </citation>
    <scope>NUCLEOTIDE SEQUENCE [LARGE SCALE GENOMIC DNA]</scope>
    <source>
        <strain evidence="2 3">93-53</strain>
    </source>
</reference>
<gene>
    <name evidence="2" type="ORF">LAESUDRAFT_813258</name>
</gene>
<proteinExistence type="predicted"/>
<accession>A0A165DVB4</accession>
<evidence type="ECO:0000313" key="2">
    <source>
        <dbReference type="EMBL" id="KZT05698.1"/>
    </source>
</evidence>
<protein>
    <submittedName>
        <fullName evidence="2">Uncharacterized protein</fullName>
    </submittedName>
</protein>
<dbReference type="RefSeq" id="XP_040763438.1">
    <property type="nucleotide sequence ID" value="XM_040914468.1"/>
</dbReference>
<dbReference type="InParanoid" id="A0A165DVB4"/>
<dbReference type="STRING" id="1314785.A0A165DVB4"/>
<dbReference type="AlphaFoldDB" id="A0A165DVB4"/>
<dbReference type="Proteomes" id="UP000076871">
    <property type="component" value="Unassembled WGS sequence"/>
</dbReference>
<dbReference type="GeneID" id="63831495"/>
<evidence type="ECO:0000256" key="1">
    <source>
        <dbReference type="ARBA" id="ARBA00022729"/>
    </source>
</evidence>
<keyword evidence="3" id="KW-1185">Reference proteome</keyword>
<evidence type="ECO:0000313" key="3">
    <source>
        <dbReference type="Proteomes" id="UP000076871"/>
    </source>
</evidence>
<dbReference type="InterPro" id="IPR028361">
    <property type="entry name" value="GPI_transamidase"/>
</dbReference>
<name>A0A165DVB4_9APHY</name>
<organism evidence="2 3">
    <name type="scientific">Laetiporus sulphureus 93-53</name>
    <dbReference type="NCBI Taxonomy" id="1314785"/>
    <lineage>
        <taxon>Eukaryota</taxon>
        <taxon>Fungi</taxon>
        <taxon>Dikarya</taxon>
        <taxon>Basidiomycota</taxon>
        <taxon>Agaricomycotina</taxon>
        <taxon>Agaricomycetes</taxon>
        <taxon>Polyporales</taxon>
        <taxon>Laetiporus</taxon>
    </lineage>
</organism>
<dbReference type="PANTHER" id="PTHR48067">
    <property type="entry name" value="GPI-ANCHOR TRANSAMIDASE"/>
    <property type="match status" value="1"/>
</dbReference>
<dbReference type="Gene3D" id="3.40.50.1460">
    <property type="match status" value="1"/>
</dbReference>
<sequence length="202" mass="22374">MTRDSVTMLNVQFPGCVYANQGRHLDLYGDNIEVDYKGYEVTAEDFLGVLTECLTVSSPGAVRHYNFKKIESHAGVRLDLFNRLLEEALVTNFFGGLAQAGFLSSAIDEPGLERDAQLTFSVETEHEFDVDMLFLGLPTEAANGSTTRVLPLANYPNPKVNLAVIITHNSHRTRAAEARGLKIRARIAWVVQEHRGSIIVLV</sequence>
<dbReference type="EMBL" id="KV427628">
    <property type="protein sequence ID" value="KZT05698.1"/>
    <property type="molecule type" value="Genomic_DNA"/>
</dbReference>
<dbReference type="OrthoDB" id="192611at2759"/>
<dbReference type="GO" id="GO:0042765">
    <property type="term" value="C:GPI-anchor transamidase complex"/>
    <property type="evidence" value="ECO:0007669"/>
    <property type="project" value="InterPro"/>
</dbReference>
<keyword evidence="1" id="KW-0732">Signal</keyword>
<dbReference type="PANTHER" id="PTHR48067:SF1">
    <property type="entry name" value="GPI-ANCHOR TRANSAMIDASE"/>
    <property type="match status" value="1"/>
</dbReference>